<dbReference type="AlphaFoldDB" id="A0A835GF75"/>
<organism evidence="2 3">
    <name type="scientific">Spodoptera exigua</name>
    <name type="common">Beet armyworm</name>
    <name type="synonym">Noctua fulgens</name>
    <dbReference type="NCBI Taxonomy" id="7107"/>
    <lineage>
        <taxon>Eukaryota</taxon>
        <taxon>Metazoa</taxon>
        <taxon>Ecdysozoa</taxon>
        <taxon>Arthropoda</taxon>
        <taxon>Hexapoda</taxon>
        <taxon>Insecta</taxon>
        <taxon>Pterygota</taxon>
        <taxon>Neoptera</taxon>
        <taxon>Endopterygota</taxon>
        <taxon>Lepidoptera</taxon>
        <taxon>Glossata</taxon>
        <taxon>Ditrysia</taxon>
        <taxon>Noctuoidea</taxon>
        <taxon>Noctuidae</taxon>
        <taxon>Amphipyrinae</taxon>
        <taxon>Spodoptera</taxon>
    </lineage>
</organism>
<evidence type="ECO:0000313" key="3">
    <source>
        <dbReference type="Proteomes" id="UP000648187"/>
    </source>
</evidence>
<evidence type="ECO:0000256" key="1">
    <source>
        <dbReference type="SAM" id="SignalP"/>
    </source>
</evidence>
<sequence>MLRQLLLYHLLLCSLVMSQETEKESSSSADDQGEQLITSLRNDANLDLSADEEYEDLRAELLAYNTALASLTPTRRAIKGTECWKRKGICVKMNLCEGLPYLSLVPGCRSNKEVCCLAWNKFIVKDLKHLGIGKRYEFGGGQGIILKWKEKPVDLQKIVDSPVTRVKRNNVHKRENRVSDIPVMIIFRNNKE</sequence>
<name>A0A835GF75_SPOEX</name>
<feature type="chain" id="PRO_5032511868" evidence="1">
    <location>
        <begin position="19"/>
        <end position="192"/>
    </location>
</feature>
<protein>
    <submittedName>
        <fullName evidence="2">Uncharacterized protein</fullName>
    </submittedName>
</protein>
<comment type="caution">
    <text evidence="2">The sequence shown here is derived from an EMBL/GenBank/DDBJ whole genome shotgun (WGS) entry which is preliminary data.</text>
</comment>
<feature type="signal peptide" evidence="1">
    <location>
        <begin position="1"/>
        <end position="18"/>
    </location>
</feature>
<proteinExistence type="predicted"/>
<dbReference type="EMBL" id="JACKWZ010000112">
    <property type="protein sequence ID" value="KAF9415382.1"/>
    <property type="molecule type" value="Genomic_DNA"/>
</dbReference>
<reference evidence="2" key="1">
    <citation type="submission" date="2020-08" db="EMBL/GenBank/DDBJ databases">
        <title>Spodoptera exigua strain:BAW_Kor-Di-RS1 Genome sequencing and assembly.</title>
        <authorList>
            <person name="Kim J."/>
            <person name="Nam H.Y."/>
            <person name="Kwon M."/>
            <person name="Choi J.H."/>
            <person name="Cho S.R."/>
            <person name="Kim G.-H."/>
        </authorList>
    </citation>
    <scope>NUCLEOTIDE SEQUENCE</scope>
    <source>
        <strain evidence="2">BAW_Kor-Di-RS1</strain>
        <tissue evidence="2">Whole-body</tissue>
    </source>
</reference>
<keyword evidence="1" id="KW-0732">Signal</keyword>
<evidence type="ECO:0000313" key="2">
    <source>
        <dbReference type="EMBL" id="KAF9415382.1"/>
    </source>
</evidence>
<accession>A0A835GF75</accession>
<dbReference type="Proteomes" id="UP000648187">
    <property type="component" value="Unassembled WGS sequence"/>
</dbReference>
<keyword evidence="3" id="KW-1185">Reference proteome</keyword>
<gene>
    <name evidence="2" type="ORF">HW555_006972</name>
</gene>